<dbReference type="Pfam" id="PF00589">
    <property type="entry name" value="Phage_integrase"/>
    <property type="match status" value="1"/>
</dbReference>
<accession>A0A5B1B8I4</accession>
<keyword evidence="1" id="KW-0238">DNA-binding</keyword>
<name>A0A5B1B8I4_MYCSI</name>
<dbReference type="InterPro" id="IPR050090">
    <property type="entry name" value="Tyrosine_recombinase_XerCD"/>
</dbReference>
<dbReference type="InterPro" id="IPR013762">
    <property type="entry name" value="Integrase-like_cat_sf"/>
</dbReference>
<dbReference type="PANTHER" id="PTHR30349:SF81">
    <property type="entry name" value="TYROSINE RECOMBINASE XERC"/>
    <property type="match status" value="1"/>
</dbReference>
<dbReference type="InterPro" id="IPR010998">
    <property type="entry name" value="Integrase_recombinase_N"/>
</dbReference>
<dbReference type="Proteomes" id="UP000324701">
    <property type="component" value="Unassembled WGS sequence"/>
</dbReference>
<evidence type="ECO:0000259" key="3">
    <source>
        <dbReference type="PROSITE" id="PS51898"/>
    </source>
</evidence>
<dbReference type="InterPro" id="IPR002104">
    <property type="entry name" value="Integrase_catalytic"/>
</dbReference>
<dbReference type="InterPro" id="IPR011010">
    <property type="entry name" value="DNA_brk_join_enz"/>
</dbReference>
<dbReference type="EMBL" id="VTZN01000338">
    <property type="protein sequence ID" value="KAA1243594.1"/>
    <property type="molecule type" value="Genomic_DNA"/>
</dbReference>
<sequence>MRAFPVTLPSGVRYWTVLDDDLEVVGDADAFLRHVRFGQDRAESTTKAYAGGIVLYLRWCQRTGRDWVTGLSYLGLFITWLRHSPAGSDDAVIAVGPGVAGVRGARRINGILVAVRGFAVFAATRGRVDEGVAQLLYELADDRDVPVEAKGEEARRAWRLRPLHRLHERDAPVDRASDEEIVALLRACRSTRDRLIVLLLARAGLRRGELIGLRRSDLHLLPDSTVLGCPVKRAHLHVVRRDNPNGAWAKSRRCRHVPLDFLAVQAFDVYDFERFAVPRARDSDFLFVNLFREPIGSPMSPDAINALITDLCKRAGLGRRVTPHQLRHAFGSNLMDAGGSLDEVQQLLGHASVSSTQVYVHPDPCRLRDAIERVPTPREQHGATR</sequence>
<evidence type="ECO:0000256" key="2">
    <source>
        <dbReference type="ARBA" id="ARBA00023172"/>
    </source>
</evidence>
<dbReference type="SUPFAM" id="SSF56349">
    <property type="entry name" value="DNA breaking-rejoining enzymes"/>
    <property type="match status" value="1"/>
</dbReference>
<dbReference type="Gene3D" id="1.10.150.130">
    <property type="match status" value="1"/>
</dbReference>
<evidence type="ECO:0000256" key="1">
    <source>
        <dbReference type="ARBA" id="ARBA00023125"/>
    </source>
</evidence>
<organism evidence="4 5">
    <name type="scientific">Mycobacterium simiae</name>
    <name type="common">Mycobacterium habana</name>
    <dbReference type="NCBI Taxonomy" id="1784"/>
    <lineage>
        <taxon>Bacteria</taxon>
        <taxon>Bacillati</taxon>
        <taxon>Actinomycetota</taxon>
        <taxon>Actinomycetes</taxon>
        <taxon>Mycobacteriales</taxon>
        <taxon>Mycobacteriaceae</taxon>
        <taxon>Mycobacterium</taxon>
        <taxon>Mycobacterium simiae complex</taxon>
    </lineage>
</organism>
<comment type="caution">
    <text evidence="4">The sequence shown here is derived from an EMBL/GenBank/DDBJ whole genome shotgun (WGS) entry which is preliminary data.</text>
</comment>
<dbReference type="RefSeq" id="WP_149656525.1">
    <property type="nucleotide sequence ID" value="NZ_VTZN01000338.1"/>
</dbReference>
<dbReference type="GO" id="GO:0015074">
    <property type="term" value="P:DNA integration"/>
    <property type="evidence" value="ECO:0007669"/>
    <property type="project" value="InterPro"/>
</dbReference>
<dbReference type="PANTHER" id="PTHR30349">
    <property type="entry name" value="PHAGE INTEGRASE-RELATED"/>
    <property type="match status" value="1"/>
</dbReference>
<protein>
    <submittedName>
        <fullName evidence="4">Tyrosine-type recombinase/integrase</fullName>
    </submittedName>
</protein>
<reference evidence="4 5" key="1">
    <citation type="submission" date="2019-09" db="EMBL/GenBank/DDBJ databases">
        <title>Report of infection by Mycobacterium simiae a patient suffering from pulmonary tuberculosis.</title>
        <authorList>
            <person name="Mohanty P.S."/>
            <person name="Bansal A.K."/>
            <person name="Singh H."/>
            <person name="Sharma S."/>
            <person name="Patil S.A."/>
            <person name="Upadhaya P."/>
            <person name="Singh P.K."/>
            <person name="Kumar D."/>
            <person name="Kumar S."/>
            <person name="Singh R.K."/>
            <person name="Chaudhary B."/>
        </authorList>
    </citation>
    <scope>NUCLEOTIDE SEQUENCE [LARGE SCALE GENOMIC DNA]</scope>
    <source>
        <strain evidence="4 5">JAL-560-SIM</strain>
    </source>
</reference>
<dbReference type="OrthoDB" id="9803188at2"/>
<dbReference type="Gene3D" id="1.10.443.10">
    <property type="entry name" value="Intergrase catalytic core"/>
    <property type="match status" value="1"/>
</dbReference>
<keyword evidence="2" id="KW-0233">DNA recombination</keyword>
<feature type="domain" description="Tyr recombinase" evidence="3">
    <location>
        <begin position="171"/>
        <end position="372"/>
    </location>
</feature>
<proteinExistence type="predicted"/>
<dbReference type="PROSITE" id="PS51898">
    <property type="entry name" value="TYR_RECOMBINASE"/>
    <property type="match status" value="1"/>
</dbReference>
<dbReference type="AlphaFoldDB" id="A0A5B1B8I4"/>
<evidence type="ECO:0000313" key="5">
    <source>
        <dbReference type="Proteomes" id="UP000324701"/>
    </source>
</evidence>
<dbReference type="GO" id="GO:0003677">
    <property type="term" value="F:DNA binding"/>
    <property type="evidence" value="ECO:0007669"/>
    <property type="project" value="UniProtKB-KW"/>
</dbReference>
<dbReference type="GO" id="GO:0006310">
    <property type="term" value="P:DNA recombination"/>
    <property type="evidence" value="ECO:0007669"/>
    <property type="project" value="UniProtKB-KW"/>
</dbReference>
<dbReference type="CDD" id="cd00397">
    <property type="entry name" value="DNA_BRE_C"/>
    <property type="match status" value="1"/>
</dbReference>
<gene>
    <name evidence="4" type="ORF">F0Q45_25515</name>
</gene>
<evidence type="ECO:0000313" key="4">
    <source>
        <dbReference type="EMBL" id="KAA1243594.1"/>
    </source>
</evidence>
<keyword evidence="5" id="KW-1185">Reference proteome</keyword>